<feature type="compositionally biased region" description="Polar residues" evidence="1">
    <location>
        <begin position="92"/>
        <end position="102"/>
    </location>
</feature>
<sequence>MLHVESLKTEDQLLSDFLSRTIILRNLDPSAILLGFTLTMRPACLASTKLSVHGIRADGQISAGDYEPQYDADNARSDNDADEERKVRSPNENRNSGKMSSDTDYDEYHPIETENTESNWPAW</sequence>
<evidence type="ECO:0000313" key="3">
    <source>
        <dbReference type="Proteomes" id="UP000664534"/>
    </source>
</evidence>
<comment type="caution">
    <text evidence="2">The sequence shown here is derived from an EMBL/GenBank/DDBJ whole genome shotgun (WGS) entry which is preliminary data.</text>
</comment>
<evidence type="ECO:0000313" key="2">
    <source>
        <dbReference type="EMBL" id="CAF9918512.1"/>
    </source>
</evidence>
<reference evidence="2" key="1">
    <citation type="submission" date="2021-03" db="EMBL/GenBank/DDBJ databases">
        <authorList>
            <person name="Tagirdzhanova G."/>
        </authorList>
    </citation>
    <scope>NUCLEOTIDE SEQUENCE</scope>
</reference>
<dbReference type="AlphaFoldDB" id="A0A8H3F9E0"/>
<protein>
    <submittedName>
        <fullName evidence="2">Uncharacterized protein</fullName>
    </submittedName>
</protein>
<name>A0A8H3F9E0_9LECA</name>
<organism evidence="2 3">
    <name type="scientific">Imshaugia aleurites</name>
    <dbReference type="NCBI Taxonomy" id="172621"/>
    <lineage>
        <taxon>Eukaryota</taxon>
        <taxon>Fungi</taxon>
        <taxon>Dikarya</taxon>
        <taxon>Ascomycota</taxon>
        <taxon>Pezizomycotina</taxon>
        <taxon>Lecanoromycetes</taxon>
        <taxon>OSLEUM clade</taxon>
        <taxon>Lecanoromycetidae</taxon>
        <taxon>Lecanorales</taxon>
        <taxon>Lecanorineae</taxon>
        <taxon>Parmeliaceae</taxon>
        <taxon>Imshaugia</taxon>
    </lineage>
</organism>
<dbReference type="Proteomes" id="UP000664534">
    <property type="component" value="Unassembled WGS sequence"/>
</dbReference>
<feature type="region of interest" description="Disordered" evidence="1">
    <location>
        <begin position="61"/>
        <end position="123"/>
    </location>
</feature>
<dbReference type="EMBL" id="CAJPDT010000020">
    <property type="protein sequence ID" value="CAF9918512.1"/>
    <property type="molecule type" value="Genomic_DNA"/>
</dbReference>
<keyword evidence="3" id="KW-1185">Reference proteome</keyword>
<evidence type="ECO:0000256" key="1">
    <source>
        <dbReference type="SAM" id="MobiDB-lite"/>
    </source>
</evidence>
<accession>A0A8H3F9E0</accession>
<proteinExistence type="predicted"/>
<feature type="compositionally biased region" description="Basic and acidic residues" evidence="1">
    <location>
        <begin position="73"/>
        <end position="91"/>
    </location>
</feature>
<gene>
    <name evidence="2" type="ORF">IMSHALPRED_004327</name>
</gene>